<dbReference type="GO" id="GO:0016787">
    <property type="term" value="F:hydrolase activity"/>
    <property type="evidence" value="ECO:0007669"/>
    <property type="project" value="UniProtKB-KW"/>
</dbReference>
<evidence type="ECO:0000256" key="3">
    <source>
        <dbReference type="ARBA" id="ARBA00022840"/>
    </source>
</evidence>
<dbReference type="InterPro" id="IPR010016">
    <property type="entry name" value="PxpB"/>
</dbReference>
<keyword evidence="2 5" id="KW-0378">Hydrolase</keyword>
<accession>A0A0P9S3A2</accession>
<proteinExistence type="predicted"/>
<keyword evidence="3" id="KW-0067">ATP-binding</keyword>
<name>A0A0P9S3A2_PSESX</name>
<dbReference type="InterPro" id="IPR029000">
    <property type="entry name" value="Cyclophilin-like_dom_sf"/>
</dbReference>
<dbReference type="Gene3D" id="3.30.1360.40">
    <property type="match status" value="1"/>
</dbReference>
<sequence length="325" mass="36259">MPAVLQQIQQGTDMADPIRYSFGADEHLFAEVSESMSLEAFFKGLAVTRAVERLELDGVLDVCLANASFQIRFDPDRIAPHALLEAVRAAEVDAVAERTLQTRIIEIPVLYNDPWTHETLMRFRDRHQDPGSTDLEYAARINNLADVDAFIAAHSGAPWFVSMVGFVAGLPFMFQMVERERQLQVPKYLRPRTDTPKLTLGHGGCFGCIYSVRGAGGYQMFGVTPAPIYDLIWPLQRLKPDASICGFVRSSFPWMPFWLIPLVIPSRCRRCWHDQGAQTRSGDLGAGSWPRRLLPPGHSALGCAGPVCAQRCQSTGRQPTRCRRA</sequence>
<dbReference type="PANTHER" id="PTHR34698">
    <property type="entry name" value="5-OXOPROLINASE SUBUNIT B"/>
    <property type="match status" value="1"/>
</dbReference>
<evidence type="ECO:0000259" key="4">
    <source>
        <dbReference type="SMART" id="SM00796"/>
    </source>
</evidence>
<dbReference type="SUPFAM" id="SSF50891">
    <property type="entry name" value="Cyclophilin-like"/>
    <property type="match status" value="1"/>
</dbReference>
<evidence type="ECO:0000313" key="6">
    <source>
        <dbReference type="Proteomes" id="UP000050356"/>
    </source>
</evidence>
<dbReference type="Pfam" id="PF02682">
    <property type="entry name" value="CT_C_D"/>
    <property type="match status" value="1"/>
</dbReference>
<protein>
    <submittedName>
        <fullName evidence="5">Allophanate hydrolase subunit 1</fullName>
    </submittedName>
</protein>
<feature type="domain" description="Carboxyltransferase" evidence="4">
    <location>
        <begin position="18"/>
        <end position="235"/>
    </location>
</feature>
<gene>
    <name evidence="5" type="ORF">ALO50_04336</name>
</gene>
<dbReference type="AlphaFoldDB" id="A0A0P9S3A2"/>
<dbReference type="EMBL" id="LJQA01000503">
    <property type="protein sequence ID" value="KPW92132.1"/>
    <property type="molecule type" value="Genomic_DNA"/>
</dbReference>
<dbReference type="Proteomes" id="UP000050356">
    <property type="component" value="Unassembled WGS sequence"/>
</dbReference>
<dbReference type="PANTHER" id="PTHR34698:SF2">
    <property type="entry name" value="5-OXOPROLINASE SUBUNIT B"/>
    <property type="match status" value="1"/>
</dbReference>
<dbReference type="SUPFAM" id="SSF160467">
    <property type="entry name" value="PH0987 N-terminal domain-like"/>
    <property type="match status" value="1"/>
</dbReference>
<dbReference type="SMART" id="SM00796">
    <property type="entry name" value="AHS1"/>
    <property type="match status" value="1"/>
</dbReference>
<evidence type="ECO:0000256" key="1">
    <source>
        <dbReference type="ARBA" id="ARBA00022741"/>
    </source>
</evidence>
<reference evidence="5 6" key="1">
    <citation type="submission" date="2015-09" db="EMBL/GenBank/DDBJ databases">
        <title>Genome announcement of multiple Pseudomonas syringae strains.</title>
        <authorList>
            <person name="Thakur S."/>
            <person name="Wang P.W."/>
            <person name="Gong Y."/>
            <person name="Weir B.S."/>
            <person name="Guttman D.S."/>
        </authorList>
    </citation>
    <scope>NUCLEOTIDE SEQUENCE [LARGE SCALE GENOMIC DNA]</scope>
    <source>
        <strain evidence="5 6">ICMP17524</strain>
    </source>
</reference>
<dbReference type="InterPro" id="IPR003833">
    <property type="entry name" value="CT_C_D"/>
</dbReference>
<evidence type="ECO:0000256" key="2">
    <source>
        <dbReference type="ARBA" id="ARBA00022801"/>
    </source>
</evidence>
<evidence type="ECO:0000313" key="5">
    <source>
        <dbReference type="EMBL" id="KPW92132.1"/>
    </source>
</evidence>
<keyword evidence="1" id="KW-0547">Nucleotide-binding</keyword>
<comment type="caution">
    <text evidence="5">The sequence shown here is derived from an EMBL/GenBank/DDBJ whole genome shotgun (WGS) entry which is preliminary data.</text>
</comment>
<organism evidence="5 6">
    <name type="scientific">Pseudomonas syringae pv. cerasicola</name>
    <dbReference type="NCBI Taxonomy" id="264451"/>
    <lineage>
        <taxon>Bacteria</taxon>
        <taxon>Pseudomonadati</taxon>
        <taxon>Pseudomonadota</taxon>
        <taxon>Gammaproteobacteria</taxon>
        <taxon>Pseudomonadales</taxon>
        <taxon>Pseudomonadaceae</taxon>
        <taxon>Pseudomonas</taxon>
        <taxon>Pseudomonas syringae</taxon>
    </lineage>
</organism>
<dbReference type="GO" id="GO:0005524">
    <property type="term" value="F:ATP binding"/>
    <property type="evidence" value="ECO:0007669"/>
    <property type="project" value="UniProtKB-KW"/>
</dbReference>
<dbReference type="Gene3D" id="2.40.100.10">
    <property type="entry name" value="Cyclophilin-like"/>
    <property type="match status" value="1"/>
</dbReference>